<reference evidence="2 3" key="1">
    <citation type="submission" date="2016-04" db="EMBL/GenBank/DDBJ databases">
        <title>Complete genome sequence of Fictibacillus phosphorivorans G25-29, a strain toxic to nematodes.</title>
        <authorList>
            <person name="Zheng Z."/>
        </authorList>
    </citation>
    <scope>NUCLEOTIDE SEQUENCE [LARGE SCALE GENOMIC DNA]</scope>
    <source>
        <strain evidence="2 3">G25-29</strain>
    </source>
</reference>
<protein>
    <submittedName>
        <fullName evidence="2">Uncharacterized protein</fullName>
    </submittedName>
</protein>
<dbReference type="Proteomes" id="UP000076623">
    <property type="component" value="Chromosome"/>
</dbReference>
<sequence length="59" mass="6912">MSNCPHCGLFRYDLSGCICSDKEFTSDWNQRYIEEIFNPNNNQVNGSKKTRRPQNLLDL</sequence>
<evidence type="ECO:0000313" key="2">
    <source>
        <dbReference type="EMBL" id="ANC79133.1"/>
    </source>
</evidence>
<dbReference type="STRING" id="1221500.ABE65_020920"/>
<dbReference type="KEGG" id="fpn:ABE65_020920"/>
<dbReference type="RefSeq" id="WP_066399388.1">
    <property type="nucleotide sequence ID" value="NZ_CP015378.1"/>
</dbReference>
<keyword evidence="3" id="KW-1185">Reference proteome</keyword>
<name>A0A160IRL0_9BACL</name>
<dbReference type="EMBL" id="CP015378">
    <property type="protein sequence ID" value="ANC79133.1"/>
    <property type="molecule type" value="Genomic_DNA"/>
</dbReference>
<gene>
    <name evidence="2" type="ORF">ABE65_020920</name>
</gene>
<dbReference type="AlphaFoldDB" id="A0A160IRL0"/>
<accession>A0A160IRL0</accession>
<evidence type="ECO:0000313" key="3">
    <source>
        <dbReference type="Proteomes" id="UP000076623"/>
    </source>
</evidence>
<proteinExistence type="predicted"/>
<feature type="region of interest" description="Disordered" evidence="1">
    <location>
        <begin position="39"/>
        <end position="59"/>
    </location>
</feature>
<evidence type="ECO:0000256" key="1">
    <source>
        <dbReference type="SAM" id="MobiDB-lite"/>
    </source>
</evidence>
<organism evidence="2 3">
    <name type="scientific">Fictibacillus phosphorivorans</name>
    <dbReference type="NCBI Taxonomy" id="1221500"/>
    <lineage>
        <taxon>Bacteria</taxon>
        <taxon>Bacillati</taxon>
        <taxon>Bacillota</taxon>
        <taxon>Bacilli</taxon>
        <taxon>Bacillales</taxon>
        <taxon>Fictibacillaceae</taxon>
        <taxon>Fictibacillus</taxon>
    </lineage>
</organism>